<evidence type="ECO:0000313" key="3">
    <source>
        <dbReference type="Proteomes" id="UP000823388"/>
    </source>
</evidence>
<feature type="region of interest" description="Disordered" evidence="1">
    <location>
        <begin position="55"/>
        <end position="114"/>
    </location>
</feature>
<name>A0A8T0TPR7_PANVG</name>
<keyword evidence="3" id="KW-1185">Reference proteome</keyword>
<feature type="compositionally biased region" description="Low complexity" evidence="1">
    <location>
        <begin position="79"/>
        <end position="94"/>
    </location>
</feature>
<organism evidence="2 3">
    <name type="scientific">Panicum virgatum</name>
    <name type="common">Blackwell switchgrass</name>
    <dbReference type="NCBI Taxonomy" id="38727"/>
    <lineage>
        <taxon>Eukaryota</taxon>
        <taxon>Viridiplantae</taxon>
        <taxon>Streptophyta</taxon>
        <taxon>Embryophyta</taxon>
        <taxon>Tracheophyta</taxon>
        <taxon>Spermatophyta</taxon>
        <taxon>Magnoliopsida</taxon>
        <taxon>Liliopsida</taxon>
        <taxon>Poales</taxon>
        <taxon>Poaceae</taxon>
        <taxon>PACMAD clade</taxon>
        <taxon>Panicoideae</taxon>
        <taxon>Panicodae</taxon>
        <taxon>Paniceae</taxon>
        <taxon>Panicinae</taxon>
        <taxon>Panicum</taxon>
        <taxon>Panicum sect. Hiantes</taxon>
    </lineage>
</organism>
<reference evidence="2" key="1">
    <citation type="submission" date="2020-05" db="EMBL/GenBank/DDBJ databases">
        <title>WGS assembly of Panicum virgatum.</title>
        <authorList>
            <person name="Lovell J.T."/>
            <person name="Jenkins J."/>
            <person name="Shu S."/>
            <person name="Juenger T.E."/>
            <person name="Schmutz J."/>
        </authorList>
    </citation>
    <scope>NUCLEOTIDE SEQUENCE</scope>
    <source>
        <strain evidence="2">AP13</strain>
    </source>
</reference>
<dbReference type="Proteomes" id="UP000823388">
    <property type="component" value="Chromosome 4K"/>
</dbReference>
<dbReference type="EMBL" id="CM029043">
    <property type="protein sequence ID" value="KAG2614041.1"/>
    <property type="molecule type" value="Genomic_DNA"/>
</dbReference>
<protein>
    <submittedName>
        <fullName evidence="2">Uncharacterized protein</fullName>
    </submittedName>
</protein>
<comment type="caution">
    <text evidence="2">The sequence shown here is derived from an EMBL/GenBank/DDBJ whole genome shotgun (WGS) entry which is preliminary data.</text>
</comment>
<sequence>MQWPHWPLPAAGPEVVAAAEAQDVVAAEDHFFAALQARLATVRDHFFVNTEDKEAQLGPRGVEDQEVAASKDQVVAVQAQEATTSKESTTSKQSPASKESTVSKESTASMAQEAAASKRERIKVDFLSFFMDGSPDATQDQDRAQWWVCTTVLHSFTKLTRLGSFPFVQRCDNVQW</sequence>
<proteinExistence type="predicted"/>
<gene>
    <name evidence="2" type="ORF">PVAP13_4KG375702</name>
</gene>
<feature type="compositionally biased region" description="Polar residues" evidence="1">
    <location>
        <begin position="95"/>
        <end position="110"/>
    </location>
</feature>
<evidence type="ECO:0000313" key="2">
    <source>
        <dbReference type="EMBL" id="KAG2614041.1"/>
    </source>
</evidence>
<dbReference type="AlphaFoldDB" id="A0A8T0TPR7"/>
<evidence type="ECO:0000256" key="1">
    <source>
        <dbReference type="SAM" id="MobiDB-lite"/>
    </source>
</evidence>
<accession>A0A8T0TPR7</accession>